<dbReference type="AlphaFoldDB" id="A0A1F6NAE8"/>
<name>A0A1F6NAE8_9BACT</name>
<reference evidence="1 2" key="1">
    <citation type="journal article" date="2016" name="Nat. Commun.">
        <title>Thousands of microbial genomes shed light on interconnected biogeochemical processes in an aquifer system.</title>
        <authorList>
            <person name="Anantharaman K."/>
            <person name="Brown C.T."/>
            <person name="Hug L.A."/>
            <person name="Sharon I."/>
            <person name="Castelle C.J."/>
            <person name="Probst A.J."/>
            <person name="Thomas B.C."/>
            <person name="Singh A."/>
            <person name="Wilkins M.J."/>
            <person name="Karaoz U."/>
            <person name="Brodie E.L."/>
            <person name="Williams K.H."/>
            <person name="Hubbard S.S."/>
            <person name="Banfield J.F."/>
        </authorList>
    </citation>
    <scope>NUCLEOTIDE SEQUENCE [LARGE SCALE GENOMIC DNA]</scope>
</reference>
<evidence type="ECO:0000313" key="1">
    <source>
        <dbReference type="EMBL" id="OGH80896.1"/>
    </source>
</evidence>
<dbReference type="Proteomes" id="UP000178726">
    <property type="component" value="Unassembled WGS sequence"/>
</dbReference>
<comment type="caution">
    <text evidence="1">The sequence shown here is derived from an EMBL/GenBank/DDBJ whole genome shotgun (WGS) entry which is preliminary data.</text>
</comment>
<sequence>MEPAPVKTKKEIAENPKWQSESVKFNLVGNELLRECGGTKCKVVKWGSTNGTAAIIGKQDDWFKAIISDTESTNEGWLNKALVPDEIQDQYAATIIKQEPQESTHLEEPKKWYSKMFAWIFGIFQ</sequence>
<dbReference type="EMBL" id="MFQK01000018">
    <property type="protein sequence ID" value="OGH80896.1"/>
    <property type="molecule type" value="Genomic_DNA"/>
</dbReference>
<proteinExistence type="predicted"/>
<evidence type="ECO:0000313" key="2">
    <source>
        <dbReference type="Proteomes" id="UP000178726"/>
    </source>
</evidence>
<dbReference type="STRING" id="1798689.A3I29_00650"/>
<gene>
    <name evidence="1" type="ORF">A3I29_00650</name>
</gene>
<organism evidence="1 2">
    <name type="scientific">Candidatus Magasanikbacteria bacterium RIFCSPLOWO2_02_FULL_44_11</name>
    <dbReference type="NCBI Taxonomy" id="1798689"/>
    <lineage>
        <taxon>Bacteria</taxon>
        <taxon>Candidatus Magasanikiibacteriota</taxon>
    </lineage>
</organism>
<protein>
    <recommendedName>
        <fullName evidence="3">SH3b domain-containing protein</fullName>
    </recommendedName>
</protein>
<evidence type="ECO:0008006" key="3">
    <source>
        <dbReference type="Google" id="ProtNLM"/>
    </source>
</evidence>
<accession>A0A1F6NAE8</accession>